<gene>
    <name evidence="5 8" type="primary">recX</name>
    <name evidence="8" type="ORF">GCM10007424_18920</name>
</gene>
<dbReference type="PANTHER" id="PTHR33602:SF1">
    <property type="entry name" value="REGULATORY PROTEIN RECX FAMILY PROTEIN"/>
    <property type="match status" value="1"/>
</dbReference>
<organism evidence="8 9">
    <name type="scientific">Flavobacterium suaedae</name>
    <dbReference type="NCBI Taxonomy" id="1767027"/>
    <lineage>
        <taxon>Bacteria</taxon>
        <taxon>Pseudomonadati</taxon>
        <taxon>Bacteroidota</taxon>
        <taxon>Flavobacteriia</taxon>
        <taxon>Flavobacteriales</taxon>
        <taxon>Flavobacteriaceae</taxon>
        <taxon>Flavobacterium</taxon>
    </lineage>
</organism>
<reference evidence="9" key="1">
    <citation type="journal article" date="2019" name="Int. J. Syst. Evol. Microbiol.">
        <title>The Global Catalogue of Microorganisms (GCM) 10K type strain sequencing project: providing services to taxonomists for standard genome sequencing and annotation.</title>
        <authorList>
            <consortium name="The Broad Institute Genomics Platform"/>
            <consortium name="The Broad Institute Genome Sequencing Center for Infectious Disease"/>
            <person name="Wu L."/>
            <person name="Ma J."/>
        </authorList>
    </citation>
    <scope>NUCLEOTIDE SEQUENCE [LARGE SCALE GENOMIC DNA]</scope>
    <source>
        <strain evidence="9">CGMCC 1.15461</strain>
    </source>
</reference>
<dbReference type="Proteomes" id="UP000615760">
    <property type="component" value="Unassembled WGS sequence"/>
</dbReference>
<dbReference type="InterPro" id="IPR053925">
    <property type="entry name" value="RecX_HTH_3rd"/>
</dbReference>
<comment type="subcellular location">
    <subcellularLocation>
        <location evidence="1 5">Cytoplasm</location>
    </subcellularLocation>
</comment>
<keyword evidence="9" id="KW-1185">Reference proteome</keyword>
<comment type="function">
    <text evidence="5">Modulates RecA activity.</text>
</comment>
<evidence type="ECO:0000256" key="2">
    <source>
        <dbReference type="ARBA" id="ARBA00009695"/>
    </source>
</evidence>
<protein>
    <recommendedName>
        <fullName evidence="3 5">Regulatory protein RecX</fullName>
    </recommendedName>
</protein>
<evidence type="ECO:0000313" key="9">
    <source>
        <dbReference type="Proteomes" id="UP000615760"/>
    </source>
</evidence>
<proteinExistence type="inferred from homology"/>
<feature type="domain" description="RecX second three-helical" evidence="6">
    <location>
        <begin position="57"/>
        <end position="98"/>
    </location>
</feature>
<comment type="caution">
    <text evidence="8">The sequence shown here is derived from an EMBL/GenBank/DDBJ whole genome shotgun (WGS) entry which is preliminary data.</text>
</comment>
<dbReference type="PANTHER" id="PTHR33602">
    <property type="entry name" value="REGULATORY PROTEIN RECX FAMILY PROTEIN"/>
    <property type="match status" value="1"/>
</dbReference>
<evidence type="ECO:0000256" key="3">
    <source>
        <dbReference type="ARBA" id="ARBA00018111"/>
    </source>
</evidence>
<accession>A0ABQ1JV43</accession>
<evidence type="ECO:0000259" key="6">
    <source>
        <dbReference type="Pfam" id="PF02631"/>
    </source>
</evidence>
<dbReference type="InterPro" id="IPR053924">
    <property type="entry name" value="RecX_HTH_2nd"/>
</dbReference>
<evidence type="ECO:0000256" key="1">
    <source>
        <dbReference type="ARBA" id="ARBA00004496"/>
    </source>
</evidence>
<dbReference type="HAMAP" id="MF_01114">
    <property type="entry name" value="RecX"/>
    <property type="match status" value="1"/>
</dbReference>
<dbReference type="RefSeq" id="WP_188621037.1">
    <property type="nucleotide sequence ID" value="NZ_BMJE01000004.1"/>
</dbReference>
<keyword evidence="4 5" id="KW-0963">Cytoplasm</keyword>
<dbReference type="Pfam" id="PF21981">
    <property type="entry name" value="RecX_HTH3"/>
    <property type="match status" value="1"/>
</dbReference>
<dbReference type="InterPro" id="IPR036388">
    <property type="entry name" value="WH-like_DNA-bd_sf"/>
</dbReference>
<sequence>MTYKSYTVQEAQQKLEHYCSYQERCHAEVVQKLKSLNMIPQAIDAIVAHLITNNFLNEERFAKSFARGKFRIKHWGKIRIVQELKIRQISKYNINSALKEIDEDEYLEAFYELSEKQWNTIKETNPTKKKKKLFDFLMRKGFESHLIYEAINNLSN</sequence>
<evidence type="ECO:0000256" key="4">
    <source>
        <dbReference type="ARBA" id="ARBA00022490"/>
    </source>
</evidence>
<comment type="similarity">
    <text evidence="2 5">Belongs to the RecX family.</text>
</comment>
<dbReference type="Pfam" id="PF02631">
    <property type="entry name" value="RecX_HTH2"/>
    <property type="match status" value="1"/>
</dbReference>
<dbReference type="EMBL" id="BMJE01000004">
    <property type="protein sequence ID" value="GGB78960.1"/>
    <property type="molecule type" value="Genomic_DNA"/>
</dbReference>
<feature type="domain" description="RecX third three-helical" evidence="7">
    <location>
        <begin position="104"/>
        <end position="151"/>
    </location>
</feature>
<name>A0ABQ1JV43_9FLAO</name>
<evidence type="ECO:0000259" key="7">
    <source>
        <dbReference type="Pfam" id="PF21981"/>
    </source>
</evidence>
<dbReference type="Gene3D" id="1.10.10.10">
    <property type="entry name" value="Winged helix-like DNA-binding domain superfamily/Winged helix DNA-binding domain"/>
    <property type="match status" value="3"/>
</dbReference>
<evidence type="ECO:0000256" key="5">
    <source>
        <dbReference type="HAMAP-Rule" id="MF_01114"/>
    </source>
</evidence>
<evidence type="ECO:0000313" key="8">
    <source>
        <dbReference type="EMBL" id="GGB78960.1"/>
    </source>
</evidence>
<dbReference type="InterPro" id="IPR003783">
    <property type="entry name" value="Regulatory_RecX"/>
</dbReference>